<keyword evidence="1" id="KW-0732">Signal</keyword>
<dbReference type="AlphaFoldDB" id="A0A382RPK6"/>
<proteinExistence type="predicted"/>
<feature type="domain" description="Outer membrane protein assembly factor BamE" evidence="3">
    <location>
        <begin position="27"/>
        <end position="75"/>
    </location>
</feature>
<keyword evidence="2" id="KW-0472">Membrane</keyword>
<evidence type="ECO:0000256" key="1">
    <source>
        <dbReference type="ARBA" id="ARBA00022729"/>
    </source>
</evidence>
<evidence type="ECO:0000256" key="2">
    <source>
        <dbReference type="ARBA" id="ARBA00023136"/>
    </source>
</evidence>
<protein>
    <recommendedName>
        <fullName evidence="3">Outer membrane protein assembly factor BamE domain-containing protein</fullName>
    </recommendedName>
</protein>
<dbReference type="EMBL" id="UINC01123263">
    <property type="protein sequence ID" value="SVC99619.1"/>
    <property type="molecule type" value="Genomic_DNA"/>
</dbReference>
<dbReference type="GO" id="GO:0019867">
    <property type="term" value="C:outer membrane"/>
    <property type="evidence" value="ECO:0007669"/>
    <property type="project" value="InterPro"/>
</dbReference>
<evidence type="ECO:0000313" key="4">
    <source>
        <dbReference type="EMBL" id="SVC99619.1"/>
    </source>
</evidence>
<organism evidence="4">
    <name type="scientific">marine metagenome</name>
    <dbReference type="NCBI Taxonomy" id="408172"/>
    <lineage>
        <taxon>unclassified sequences</taxon>
        <taxon>metagenomes</taxon>
        <taxon>ecological metagenomes</taxon>
    </lineage>
</organism>
<sequence length="147" mass="16677">MYKKIFVFQFILFIYGCSGGLNSSESWIDYNDISKVEIGMSRDAVATVLGEPILILADTEYDNTVYVFYNYHIKRYKLDGDNINSDSRVNSGERTTLLKFTFVDESLSSWEEEKITLSMAASNGVGTGSLMKYFSLLVNLIVLIKIF</sequence>
<evidence type="ECO:0000259" key="3">
    <source>
        <dbReference type="Pfam" id="PF04355"/>
    </source>
</evidence>
<accession>A0A382RPK6</accession>
<dbReference type="Pfam" id="PF04355">
    <property type="entry name" value="BamE"/>
    <property type="match status" value="1"/>
</dbReference>
<dbReference type="PROSITE" id="PS51257">
    <property type="entry name" value="PROKAR_LIPOPROTEIN"/>
    <property type="match status" value="1"/>
</dbReference>
<gene>
    <name evidence="4" type="ORF">METZ01_LOCUS352473</name>
</gene>
<dbReference type="Gene3D" id="3.30.1450.10">
    <property type="match status" value="1"/>
</dbReference>
<name>A0A382RPK6_9ZZZZ</name>
<dbReference type="InterPro" id="IPR037873">
    <property type="entry name" value="BamE-like"/>
</dbReference>
<dbReference type="InterPro" id="IPR007450">
    <property type="entry name" value="BamE_dom"/>
</dbReference>
<reference evidence="4" key="1">
    <citation type="submission" date="2018-05" db="EMBL/GenBank/DDBJ databases">
        <authorList>
            <person name="Lanie J.A."/>
            <person name="Ng W.-L."/>
            <person name="Kazmierczak K.M."/>
            <person name="Andrzejewski T.M."/>
            <person name="Davidsen T.M."/>
            <person name="Wayne K.J."/>
            <person name="Tettelin H."/>
            <person name="Glass J.I."/>
            <person name="Rusch D."/>
            <person name="Podicherti R."/>
            <person name="Tsui H.-C.T."/>
            <person name="Winkler M.E."/>
        </authorList>
    </citation>
    <scope>NUCLEOTIDE SEQUENCE</scope>
</reference>